<dbReference type="PRINTS" id="PR00469">
    <property type="entry name" value="PNDRDTASEII"/>
</dbReference>
<dbReference type="PRINTS" id="PR00368">
    <property type="entry name" value="FADPNR"/>
</dbReference>
<dbReference type="NCBIfam" id="TIGR01372">
    <property type="entry name" value="soxA"/>
    <property type="match status" value="1"/>
</dbReference>
<evidence type="ECO:0000259" key="3">
    <source>
        <dbReference type="Pfam" id="PF01571"/>
    </source>
</evidence>
<comment type="similarity">
    <text evidence="1">Belongs to the GcvT family.</text>
</comment>
<dbReference type="PANTHER" id="PTHR43757">
    <property type="entry name" value="AMINOMETHYLTRANSFERASE"/>
    <property type="match status" value="1"/>
</dbReference>
<evidence type="ECO:0000313" key="7">
    <source>
        <dbReference type="Proteomes" id="UP000240418"/>
    </source>
</evidence>
<dbReference type="SUPFAM" id="SSF101790">
    <property type="entry name" value="Aminomethyltransferase beta-barrel domain"/>
    <property type="match status" value="1"/>
</dbReference>
<dbReference type="InterPro" id="IPR013977">
    <property type="entry name" value="GcvT_C"/>
</dbReference>
<evidence type="ECO:0000256" key="1">
    <source>
        <dbReference type="ARBA" id="ARBA00008609"/>
    </source>
</evidence>
<dbReference type="InterPro" id="IPR042204">
    <property type="entry name" value="2Fe-2S-bd_N"/>
</dbReference>
<dbReference type="Gene3D" id="3.10.20.440">
    <property type="entry name" value="2Fe-2S iron-sulphur cluster binding domain, sarcosine oxidase, alpha subunit, N-terminal domain"/>
    <property type="match status" value="1"/>
</dbReference>
<dbReference type="RefSeq" id="WP_106607274.1">
    <property type="nucleotide sequence ID" value="NZ_PYGJ01000002.1"/>
</dbReference>
<feature type="domain" description="Aminomethyltransferase C-terminal" evidence="4">
    <location>
        <begin position="891"/>
        <end position="977"/>
    </location>
</feature>
<evidence type="ECO:0000313" key="6">
    <source>
        <dbReference type="EMBL" id="PSL21073.1"/>
    </source>
</evidence>
<keyword evidence="7" id="KW-1185">Reference proteome</keyword>
<organism evidence="6 7">
    <name type="scientific">Shimia abyssi</name>
    <dbReference type="NCBI Taxonomy" id="1662395"/>
    <lineage>
        <taxon>Bacteria</taxon>
        <taxon>Pseudomonadati</taxon>
        <taxon>Pseudomonadota</taxon>
        <taxon>Alphaproteobacteria</taxon>
        <taxon>Rhodobacterales</taxon>
        <taxon>Roseobacteraceae</taxon>
    </lineage>
</organism>
<dbReference type="InterPro" id="IPR006222">
    <property type="entry name" value="GCVT_N"/>
</dbReference>
<reference evidence="6 7" key="1">
    <citation type="submission" date="2018-03" db="EMBL/GenBank/DDBJ databases">
        <title>Genomic Encyclopedia of Archaeal and Bacterial Type Strains, Phase II (KMG-II): from individual species to whole genera.</title>
        <authorList>
            <person name="Goeker M."/>
        </authorList>
    </citation>
    <scope>NUCLEOTIDE SEQUENCE [LARGE SCALE GENOMIC DNA]</scope>
    <source>
        <strain evidence="6 7">DSM 100673</strain>
    </source>
</reference>
<dbReference type="InterPro" id="IPR041854">
    <property type="entry name" value="BFD-like_2Fe2S-bd_dom_sf"/>
</dbReference>
<sequence>MTQSNRLNGGLINRGKPLNFNFDGRAYLGYEGDTLASALMANGVRFLGRSFKYHRPRGIFTAGSEEPNALVELRSGARQEPNTRATVAELYEGLVACSQNYKGSLRYDLLALNDLFSDILSAGFYYKTFMWPAAFWEKVYEPIIRSAAGLGRLSGEDDPDEYEKGFLHCDLLVIGGGPAGLMAALTAGRASANVILADEDSRFGGRLNVEQEDVDGKPAVEWVEQTLAELTAMDNVRLMPRSTAMGAFDHGVYGVVERVQDHLQTPVAGKPRQTLWRVYSKRAILCAGATERPIAFPDNDRPGVMLAGSMRAYANRWAATPARKVAVFTNNDDGHRTAVDLMAKGVDVTAIVDARLDAPTLTDVRLISGAHVIGTKGRHGLSSIRVRQADGHEETLACGALGVSGGWNPNVHLTCHQGGRPVWIESIAAFVPGRNIPVGMSVAGAAKGLFSTEDAMRSGAEEAVAALESLGIAASALKLPRADNGAYNLQPLYHVPHGKGRAWLDQQNDVTVKDVKLAHQENYRSVEHLKRYTTLGMATDQGKTANVNALAIMAELTGKSIPETGTTIFRPPYTPVALGTIGGRTVGKHFHPTRETPTDKWAREHNAPFDVAGDWMRARWFPQPGETHWRQSADREACNVRKNVGICDVTTLGKIDVQGADAASFLNRVYANGFAKLAVGKVRYGIMLREDGACYDDGTAARLAEEHFVITTTTANAGAVLRNMEFARQCLWPDMDVQLISTTEAWAQYAIAGPKSRELLQRIVDSEFDISNEAFPFMACDSVTLCGGLRARLFRISFSGELAYELAVPTRYGDALWRRMLELGQDLGVAPYGLEALDIMRIEKGHPTGRELDGRATALMLGMGRMVSRKKDSIGSTLDQREGLTDPNGLRLVGLKPVNQSEVITAGSQLVNETAPVHIDSEQGHVTSACISPHLGHSIGMAFLKGGDQRMGEIIRVVDPVRGTDVKAQVIPTHFFDPEGGRLRA</sequence>
<dbReference type="PANTHER" id="PTHR43757:SF2">
    <property type="entry name" value="AMINOMETHYLTRANSFERASE, MITOCHONDRIAL"/>
    <property type="match status" value="1"/>
</dbReference>
<keyword evidence="2" id="KW-0560">Oxidoreductase</keyword>
<gene>
    <name evidence="6" type="ORF">CLV88_102193</name>
</gene>
<dbReference type="InterPro" id="IPR027266">
    <property type="entry name" value="TrmE/GcvT-like"/>
</dbReference>
<comment type="caution">
    <text evidence="6">The sequence shown here is derived from an EMBL/GenBank/DDBJ whole genome shotgun (WGS) entry which is preliminary data.</text>
</comment>
<dbReference type="Pfam" id="PF13510">
    <property type="entry name" value="Fer2_4"/>
    <property type="match status" value="1"/>
</dbReference>
<dbReference type="Gene3D" id="3.50.50.60">
    <property type="entry name" value="FAD/NAD(P)-binding domain"/>
    <property type="match status" value="1"/>
</dbReference>
<dbReference type="SUPFAM" id="SSF103025">
    <property type="entry name" value="Folate-binding domain"/>
    <property type="match status" value="1"/>
</dbReference>
<protein>
    <submittedName>
        <fullName evidence="6">Sarcosine oxidase subunit alpha</fullName>
    </submittedName>
</protein>
<accession>A0A2P8FH56</accession>
<name>A0A2P8FH56_9RHOB</name>
<dbReference type="GO" id="GO:0008115">
    <property type="term" value="F:sarcosine oxidase activity"/>
    <property type="evidence" value="ECO:0007669"/>
    <property type="project" value="InterPro"/>
</dbReference>
<dbReference type="AlphaFoldDB" id="A0A2P8FH56"/>
<dbReference type="EMBL" id="PYGJ01000002">
    <property type="protein sequence ID" value="PSL21073.1"/>
    <property type="molecule type" value="Genomic_DNA"/>
</dbReference>
<dbReference type="GO" id="GO:0046653">
    <property type="term" value="P:tetrahydrofolate metabolic process"/>
    <property type="evidence" value="ECO:0007669"/>
    <property type="project" value="InterPro"/>
</dbReference>
<evidence type="ECO:0000259" key="4">
    <source>
        <dbReference type="Pfam" id="PF08669"/>
    </source>
</evidence>
<dbReference type="Pfam" id="PF17806">
    <property type="entry name" value="SO_alpha_A3"/>
    <property type="match status" value="1"/>
</dbReference>
<proteinExistence type="inferred from homology"/>
<dbReference type="SUPFAM" id="SSF51905">
    <property type="entry name" value="FAD/NAD(P)-binding domain"/>
    <property type="match status" value="1"/>
</dbReference>
<dbReference type="PIRSF" id="PIRSF037980">
    <property type="entry name" value="SoxA"/>
    <property type="match status" value="1"/>
</dbReference>
<dbReference type="InterPro" id="IPR006277">
    <property type="entry name" value="Sarcosine_oxidase_asu"/>
</dbReference>
<dbReference type="Gene3D" id="3.30.1360.120">
    <property type="entry name" value="Probable tRNA modification gtpase trme, domain 1"/>
    <property type="match status" value="1"/>
</dbReference>
<evidence type="ECO:0000256" key="2">
    <source>
        <dbReference type="ARBA" id="ARBA00023002"/>
    </source>
</evidence>
<dbReference type="Pfam" id="PF12831">
    <property type="entry name" value="FAD_oxidored"/>
    <property type="match status" value="1"/>
</dbReference>
<dbReference type="Gene3D" id="1.10.10.1100">
    <property type="entry name" value="BFD-like [2Fe-2S]-binding domain"/>
    <property type="match status" value="1"/>
</dbReference>
<feature type="domain" description="SoxA A3" evidence="5">
    <location>
        <begin position="499"/>
        <end position="581"/>
    </location>
</feature>
<dbReference type="Pfam" id="PF08669">
    <property type="entry name" value="GCV_T_C"/>
    <property type="match status" value="1"/>
</dbReference>
<dbReference type="InterPro" id="IPR028896">
    <property type="entry name" value="GcvT/YgfZ/DmdA"/>
</dbReference>
<dbReference type="InterPro" id="IPR036188">
    <property type="entry name" value="FAD/NAD-bd_sf"/>
</dbReference>
<evidence type="ECO:0000259" key="5">
    <source>
        <dbReference type="Pfam" id="PF17806"/>
    </source>
</evidence>
<dbReference type="InterPro" id="IPR029043">
    <property type="entry name" value="GcvT/YgfZ_C"/>
</dbReference>
<feature type="domain" description="GCVT N-terminal" evidence="3">
    <location>
        <begin position="600"/>
        <end position="871"/>
    </location>
</feature>
<dbReference type="Pfam" id="PF01571">
    <property type="entry name" value="GCV_T"/>
    <property type="match status" value="1"/>
</dbReference>
<dbReference type="OrthoDB" id="5287468at2"/>
<dbReference type="InterPro" id="IPR041117">
    <property type="entry name" value="SoxA_A3"/>
</dbReference>
<dbReference type="Proteomes" id="UP000240418">
    <property type="component" value="Unassembled WGS sequence"/>
</dbReference>